<dbReference type="Pfam" id="PF05711">
    <property type="entry name" value="TylF"/>
    <property type="match status" value="1"/>
</dbReference>
<dbReference type="InterPro" id="IPR029063">
    <property type="entry name" value="SAM-dependent_MTases_sf"/>
</dbReference>
<dbReference type="PANTHER" id="PTHR40036:SF1">
    <property type="entry name" value="MACROCIN O-METHYLTRANSFERASE"/>
    <property type="match status" value="1"/>
</dbReference>
<dbReference type="EMBL" id="MORL01000024">
    <property type="protein sequence ID" value="OIN56369.1"/>
    <property type="molecule type" value="Genomic_DNA"/>
</dbReference>
<proteinExistence type="predicted"/>
<dbReference type="GO" id="GO:0016740">
    <property type="term" value="F:transferase activity"/>
    <property type="evidence" value="ECO:0007669"/>
    <property type="project" value="UniProtKB-KW"/>
</dbReference>
<gene>
    <name evidence="1" type="ORF">BLX24_25410</name>
</gene>
<accession>A0A1S2VCG0</accession>
<keyword evidence="2" id="KW-1185">Reference proteome</keyword>
<dbReference type="Proteomes" id="UP000181790">
    <property type="component" value="Unassembled WGS sequence"/>
</dbReference>
<keyword evidence="1" id="KW-0808">Transferase</keyword>
<name>A0A1S2VCG0_9BACT</name>
<dbReference type="Gene3D" id="3.40.50.150">
    <property type="entry name" value="Vaccinia Virus protein VP39"/>
    <property type="match status" value="1"/>
</dbReference>
<protein>
    <submittedName>
        <fullName evidence="1">Crotonobetainyl-CoA--carnitine CoA-transferase</fullName>
    </submittedName>
</protein>
<organism evidence="1 2">
    <name type="scientific">Arsenicibacter rosenii</name>
    <dbReference type="NCBI Taxonomy" id="1750698"/>
    <lineage>
        <taxon>Bacteria</taxon>
        <taxon>Pseudomonadati</taxon>
        <taxon>Bacteroidota</taxon>
        <taxon>Cytophagia</taxon>
        <taxon>Cytophagales</taxon>
        <taxon>Spirosomataceae</taxon>
        <taxon>Arsenicibacter</taxon>
    </lineage>
</organism>
<sequence>MHNNTTPGTKVETLTKIAGEFTQQSLDEQERHMQLFSIAQALLPQYGHQWNIHNLVTLKRQSLSRILYYNNLYQKIVDVPGVICEFGVQWGATLAQLINLRGMYEPFNHSRKIFGFDTFEGFSVVDSKDGDFSKVGDYATTEKYEETLDKLLTLHESFSPIPHVKKFELIKGDASITIDGWLTNNPHAIVAMAIFDMDVYKPTKDVLEKILPRLTKGSLLVFDELNCPHFPGETLAVNEVLGLNNLSLKRFAHQPYSAWAVFGE</sequence>
<dbReference type="PANTHER" id="PTHR40036">
    <property type="entry name" value="MACROCIN O-METHYLTRANSFERASE"/>
    <property type="match status" value="1"/>
</dbReference>
<evidence type="ECO:0000313" key="2">
    <source>
        <dbReference type="Proteomes" id="UP000181790"/>
    </source>
</evidence>
<dbReference type="OrthoDB" id="3826968at2"/>
<reference evidence="1 2" key="1">
    <citation type="submission" date="2016-10" db="EMBL/GenBank/DDBJ databases">
        <title>Arsenicibacter rosenii gen. nov., sp. nov., an efficient arsenic-methylating bacterium isolated from an arsenic-contaminated paddy soil.</title>
        <authorList>
            <person name="Huang K."/>
        </authorList>
    </citation>
    <scope>NUCLEOTIDE SEQUENCE [LARGE SCALE GENOMIC DNA]</scope>
    <source>
        <strain evidence="1 2">SM-1</strain>
    </source>
</reference>
<dbReference type="InterPro" id="IPR008884">
    <property type="entry name" value="TylF_MeTrfase"/>
</dbReference>
<dbReference type="RefSeq" id="WP_071506041.1">
    <property type="nucleotide sequence ID" value="NZ_MORL01000024.1"/>
</dbReference>
<dbReference type="AlphaFoldDB" id="A0A1S2VCG0"/>
<evidence type="ECO:0000313" key="1">
    <source>
        <dbReference type="EMBL" id="OIN56369.1"/>
    </source>
</evidence>
<comment type="caution">
    <text evidence="1">The sequence shown here is derived from an EMBL/GenBank/DDBJ whole genome shotgun (WGS) entry which is preliminary data.</text>
</comment>